<feature type="signal peptide" evidence="1">
    <location>
        <begin position="1"/>
        <end position="19"/>
    </location>
</feature>
<protein>
    <submittedName>
        <fullName evidence="2">Transporter</fullName>
    </submittedName>
</protein>
<dbReference type="RefSeq" id="WP_169528361.1">
    <property type="nucleotide sequence ID" value="NZ_JAAMPU010000108.1"/>
</dbReference>
<dbReference type="EMBL" id="JAAMPU010000108">
    <property type="protein sequence ID" value="NMH29259.1"/>
    <property type="molecule type" value="Genomic_DNA"/>
</dbReference>
<accession>A0A972FNE1</accession>
<comment type="caution">
    <text evidence="2">The sequence shown here is derived from an EMBL/GenBank/DDBJ whole genome shotgun (WGS) entry which is preliminary data.</text>
</comment>
<evidence type="ECO:0000313" key="3">
    <source>
        <dbReference type="Proteomes" id="UP000712080"/>
    </source>
</evidence>
<keyword evidence="1" id="KW-0732">Signal</keyword>
<evidence type="ECO:0000313" key="2">
    <source>
        <dbReference type="EMBL" id="NMH29259.1"/>
    </source>
</evidence>
<dbReference type="Gene3D" id="2.40.160.60">
    <property type="entry name" value="Outer membrane protein transport protein (OMPP1/FadL/TodX)"/>
    <property type="match status" value="1"/>
</dbReference>
<reference evidence="2" key="1">
    <citation type="submission" date="2020-02" db="EMBL/GenBank/DDBJ databases">
        <title>Flavobacterium sp. genome.</title>
        <authorList>
            <person name="Jung H.S."/>
            <person name="Baek J.H."/>
            <person name="Jeon C.O."/>
        </authorList>
    </citation>
    <scope>NUCLEOTIDE SEQUENCE</scope>
    <source>
        <strain evidence="2">SE-s28</strain>
    </source>
</reference>
<name>A0A972FNE1_9FLAO</name>
<gene>
    <name evidence="2" type="ORF">G6047_14565</name>
</gene>
<dbReference type="Proteomes" id="UP000712080">
    <property type="component" value="Unassembled WGS sequence"/>
</dbReference>
<proteinExistence type="predicted"/>
<keyword evidence="3" id="KW-1185">Reference proteome</keyword>
<sequence>MKRILYIALAAFGMTGVQAQEIGVDDALNYSSEQLTGTARFRAMSGAFGALGGDLSAIMINPAGSVVFANSVVGGSLTNYNSKNTSTYFGTSSKDSHSSFDLNQLGGSWVLKNQDESSKWKKLAISFNYENTNNFDDDFFAYGTNPTNSIASYFTNYANSNGGVALSNLQTMQGESIDDLYAYLGETRGLGFPAQQAFLGYQAYVINPMDDTNPENNTYFSNIPSGGNYYQEYTKQTRGYNGKFSANLAMQYGSKWSFGANINAHFTDYYQWTDFYEDNGNNPQNGVQALRFTNEYTTTGSGVSLQVGTIYKITDAFRAGVSYQSPTWMWLNDKLVQTLQTDYTQGSDQVQGVLVAPDVINIYKTYRLRNPGKWTGSLAYIFGKSGLISADYSLKDYGNSRFSGDSEFSPINSSISNQLGIAGEFRVGAEYRIGLVSIRGGYRNESSPYENGRTIGDLNGFSGGLGFTFGRTKLDFAYSYWQRDFEQQFYQTGLTDSASGTIKNNNITMSLMFDL</sequence>
<organism evidence="2 3">
    <name type="scientific">Flavobacterium silvaticum</name>
    <dbReference type="NCBI Taxonomy" id="1852020"/>
    <lineage>
        <taxon>Bacteria</taxon>
        <taxon>Pseudomonadati</taxon>
        <taxon>Bacteroidota</taxon>
        <taxon>Flavobacteriia</taxon>
        <taxon>Flavobacteriales</taxon>
        <taxon>Flavobacteriaceae</taxon>
        <taxon>Flavobacterium</taxon>
    </lineage>
</organism>
<dbReference type="AlphaFoldDB" id="A0A972FNE1"/>
<feature type="chain" id="PRO_5036938118" evidence="1">
    <location>
        <begin position="20"/>
        <end position="515"/>
    </location>
</feature>
<dbReference type="SUPFAM" id="SSF56935">
    <property type="entry name" value="Porins"/>
    <property type="match status" value="1"/>
</dbReference>
<evidence type="ECO:0000256" key="1">
    <source>
        <dbReference type="SAM" id="SignalP"/>
    </source>
</evidence>